<keyword evidence="1" id="KW-0255">Endonuclease</keyword>
<dbReference type="EMBL" id="OBMQ01000006">
    <property type="protein sequence ID" value="SOC11350.1"/>
    <property type="molecule type" value="Genomic_DNA"/>
</dbReference>
<evidence type="ECO:0000313" key="2">
    <source>
        <dbReference type="Proteomes" id="UP000219636"/>
    </source>
</evidence>
<protein>
    <submittedName>
        <fullName evidence="1">5-methylcytosine-specific restriction endonuclease McrBC regulatory subunit McrC</fullName>
    </submittedName>
</protein>
<evidence type="ECO:0000313" key="1">
    <source>
        <dbReference type="EMBL" id="SOC11350.1"/>
    </source>
</evidence>
<dbReference type="GO" id="GO:0004519">
    <property type="term" value="F:endonuclease activity"/>
    <property type="evidence" value="ECO:0007669"/>
    <property type="project" value="UniProtKB-KW"/>
</dbReference>
<dbReference type="RefSeq" id="WP_097073633.1">
    <property type="nucleotide sequence ID" value="NZ_OBMQ01000006.1"/>
</dbReference>
<dbReference type="Pfam" id="PF10117">
    <property type="entry name" value="McrBC"/>
    <property type="match status" value="1"/>
</dbReference>
<proteinExistence type="predicted"/>
<gene>
    <name evidence="1" type="ORF">SAMN05880501_106134</name>
</gene>
<dbReference type="PANTHER" id="PTHR38733:SF1">
    <property type="entry name" value="TYPE IV METHYL-DIRECTED RESTRICTION ENZYME ECOKMCRBC"/>
    <property type="match status" value="1"/>
</dbReference>
<dbReference type="OrthoDB" id="5148566at2"/>
<name>A0A285SSH5_9BACL</name>
<keyword evidence="2" id="KW-1185">Reference proteome</keyword>
<sequence>MINFDFVENQEHPLEDEILKYSREIFAIGKTIKKELGLRVNPFSITEESFRIDSIAGSISFENIHINIWPKNFGVNGVDRKNNSDLKRLYRRVLETSERNRNKTLYISKYKSSNDMDSEFIHAIAEQYIEELNKALKHVKITTYETVVEKRRNIRGQILVQKELQNPILEPNIWCKYKKLKEDNDSNRLLLWGCNYLLTHVNDGKIKSDLRKLMQQFHDVNVDLLDANFVQRLTVPRQFRVYTNCLKIARRLFLNNYNRSEIHSNGGKILGFIINMEKAFENIVCYYVEAAARSLGIHHRAQSEHQLATSSTGGSYFVRPDDFVSTDKGTVIIDAKYKLQLESNYFKSKPTREDFYQVLATCIAYKTHEAILIYPEIVQANRSEHSWQVENPINGVKVKISSRQIDILARKEILEKRLIEILQETSCV</sequence>
<accession>A0A285SSH5</accession>
<reference evidence="2" key="1">
    <citation type="submission" date="2017-08" db="EMBL/GenBank/DDBJ databases">
        <authorList>
            <person name="Varghese N."/>
            <person name="Submissions S."/>
        </authorList>
    </citation>
    <scope>NUCLEOTIDE SEQUENCE [LARGE SCALE GENOMIC DNA]</scope>
    <source>
        <strain evidence="2">JC22</strain>
    </source>
</reference>
<organism evidence="1 2">
    <name type="scientific">Ureibacillus xyleni</name>
    <dbReference type="NCBI Taxonomy" id="614648"/>
    <lineage>
        <taxon>Bacteria</taxon>
        <taxon>Bacillati</taxon>
        <taxon>Bacillota</taxon>
        <taxon>Bacilli</taxon>
        <taxon>Bacillales</taxon>
        <taxon>Caryophanaceae</taxon>
        <taxon>Ureibacillus</taxon>
    </lineage>
</organism>
<dbReference type="PANTHER" id="PTHR38733">
    <property type="entry name" value="PROTEIN MCRC"/>
    <property type="match status" value="1"/>
</dbReference>
<dbReference type="InterPro" id="IPR019292">
    <property type="entry name" value="McrC"/>
</dbReference>
<dbReference type="Proteomes" id="UP000219636">
    <property type="component" value="Unassembled WGS sequence"/>
</dbReference>
<keyword evidence="1" id="KW-0540">Nuclease</keyword>
<dbReference type="AlphaFoldDB" id="A0A285SSH5"/>
<keyword evidence="1" id="KW-0378">Hydrolase</keyword>